<gene>
    <name evidence="1" type="ORF">KIPB_013250</name>
</gene>
<dbReference type="Proteomes" id="UP000265618">
    <property type="component" value="Unassembled WGS sequence"/>
</dbReference>
<comment type="caution">
    <text evidence="1">The sequence shown here is derived from an EMBL/GenBank/DDBJ whole genome shotgun (WGS) entry which is preliminary data.</text>
</comment>
<organism evidence="1 2">
    <name type="scientific">Kipferlia bialata</name>
    <dbReference type="NCBI Taxonomy" id="797122"/>
    <lineage>
        <taxon>Eukaryota</taxon>
        <taxon>Metamonada</taxon>
        <taxon>Carpediemonas-like organisms</taxon>
        <taxon>Kipferlia</taxon>
    </lineage>
</organism>
<reference evidence="1 2" key="1">
    <citation type="journal article" date="2018" name="PLoS ONE">
        <title>The draft genome of Kipferlia bialata reveals reductive genome evolution in fornicate parasites.</title>
        <authorList>
            <person name="Tanifuji G."/>
            <person name="Takabayashi S."/>
            <person name="Kume K."/>
            <person name="Takagi M."/>
            <person name="Nakayama T."/>
            <person name="Kamikawa R."/>
            <person name="Inagaki Y."/>
            <person name="Hashimoto T."/>
        </authorList>
    </citation>
    <scope>NUCLEOTIDE SEQUENCE [LARGE SCALE GENOMIC DNA]</scope>
    <source>
        <strain evidence="1">NY0173</strain>
    </source>
</reference>
<keyword evidence="2" id="KW-1185">Reference proteome</keyword>
<protein>
    <submittedName>
        <fullName evidence="1">Uncharacterized protein</fullName>
    </submittedName>
</protein>
<accession>A0A9K3GNN3</accession>
<sequence length="47" mass="5344">MDKKYQKYLEAYPEEESPFMTPGLKAEIERVEAGEPLPPLKGLTGFD</sequence>
<proteinExistence type="predicted"/>
<dbReference type="AlphaFoldDB" id="A0A9K3GNN3"/>
<evidence type="ECO:0000313" key="1">
    <source>
        <dbReference type="EMBL" id="GIQ90449.1"/>
    </source>
</evidence>
<evidence type="ECO:0000313" key="2">
    <source>
        <dbReference type="Proteomes" id="UP000265618"/>
    </source>
</evidence>
<name>A0A9K3GNN3_9EUKA</name>
<feature type="non-terminal residue" evidence="1">
    <location>
        <position position="1"/>
    </location>
</feature>
<dbReference type="EMBL" id="BDIP01006198">
    <property type="protein sequence ID" value="GIQ90449.1"/>
    <property type="molecule type" value="Genomic_DNA"/>
</dbReference>